<dbReference type="OMA" id="NVTRGFN"/>
<gene>
    <name evidence="10" type="ORF">EIN_523840</name>
</gene>
<name>A0A0A1UBD1_ENTIV</name>
<dbReference type="CDD" id="cd04860">
    <property type="entry name" value="AE_Prim_S"/>
    <property type="match status" value="1"/>
</dbReference>
<dbReference type="EC" id="2.7.7.-" evidence="9"/>
<evidence type="ECO:0000256" key="9">
    <source>
        <dbReference type="RuleBase" id="RU003514"/>
    </source>
</evidence>
<sequence length="370" mass="43217">MEIEKSETDPTYEQRKAYYQSCFPTDDFYRWVTRDGKFSDTRELSFTQPDSTYLRFQHFSSSTEFQKRLNMKCPLKFDIGAIYDKLLTGTGGVPKLREFVIDIDMDEYNDVRYCCKGATVCPKCWPLLVSASNLLNFVLVTHFGFKHVLTVFSGRRGLHFWVCDRSAMEMSDLTRNYVVQYLNLFEAKNVNEKGESFVIVKRQHDLFDTAFDILEPIFGKYCTDQEIFCNQNRRDRFLRLIGDAKSRSLLQEKGDNLTWEVVRKVITTPLDLQKIVFTYLYPRLDINVSTKLNHLLKAPFCIHPGTGKVCVPIHFTDVADFDIKQVPTMEEAIKEMSETMDTEEGEYSYKHFLKCFHTFVDDLVQDKNAI</sequence>
<keyword evidence="3 9" id="KW-0639">Primosome</keyword>
<keyword evidence="7" id="KW-0479">Metal-binding</keyword>
<protein>
    <recommendedName>
        <fullName evidence="9">DNA primase</fullName>
        <ecNumber evidence="9">2.7.7.-</ecNumber>
    </recommendedName>
</protein>
<evidence type="ECO:0000313" key="10">
    <source>
        <dbReference type="EMBL" id="ELP92486.1"/>
    </source>
</evidence>
<keyword evidence="4 9" id="KW-0808">Transferase</keyword>
<dbReference type="GO" id="GO:0003899">
    <property type="term" value="F:DNA-directed RNA polymerase activity"/>
    <property type="evidence" value="ECO:0007669"/>
    <property type="project" value="InterPro"/>
</dbReference>
<dbReference type="GO" id="GO:0005658">
    <property type="term" value="C:alpha DNA polymerase:primase complex"/>
    <property type="evidence" value="ECO:0007669"/>
    <property type="project" value="UniProtKB-ARBA"/>
</dbReference>
<dbReference type="OrthoDB" id="19606at2759"/>
<dbReference type="AlphaFoldDB" id="A0A0A1UBD1"/>
<dbReference type="GO" id="GO:0006269">
    <property type="term" value="P:DNA replication, synthesis of primer"/>
    <property type="evidence" value="ECO:0007669"/>
    <property type="project" value="UniProtKB-KW"/>
</dbReference>
<dbReference type="RefSeq" id="XP_004259257.1">
    <property type="nucleotide sequence ID" value="XM_004259209.1"/>
</dbReference>
<keyword evidence="5" id="KW-0548">Nucleotidyltransferase</keyword>
<dbReference type="GO" id="GO:0046872">
    <property type="term" value="F:metal ion binding"/>
    <property type="evidence" value="ECO:0007669"/>
    <property type="project" value="UniProtKB-KW"/>
</dbReference>
<keyword evidence="11" id="KW-1185">Reference proteome</keyword>
<evidence type="ECO:0000256" key="3">
    <source>
        <dbReference type="ARBA" id="ARBA00022515"/>
    </source>
</evidence>
<evidence type="ECO:0000256" key="7">
    <source>
        <dbReference type="ARBA" id="ARBA00022723"/>
    </source>
</evidence>
<dbReference type="EMBL" id="KB206368">
    <property type="protein sequence ID" value="ELP92486.1"/>
    <property type="molecule type" value="Genomic_DNA"/>
</dbReference>
<evidence type="ECO:0000256" key="6">
    <source>
        <dbReference type="ARBA" id="ARBA00022705"/>
    </source>
</evidence>
<dbReference type="GeneID" id="14891480"/>
<dbReference type="SUPFAM" id="SSF56747">
    <property type="entry name" value="Prim-pol domain"/>
    <property type="match status" value="1"/>
</dbReference>
<keyword evidence="2 9" id="KW-0240">DNA-directed RNA polymerase</keyword>
<evidence type="ECO:0000256" key="8">
    <source>
        <dbReference type="ARBA" id="ARBA00023163"/>
    </source>
</evidence>
<evidence type="ECO:0000256" key="4">
    <source>
        <dbReference type="ARBA" id="ARBA00022679"/>
    </source>
</evidence>
<dbReference type="PANTHER" id="PTHR10536">
    <property type="entry name" value="DNA PRIMASE SMALL SUBUNIT"/>
    <property type="match status" value="1"/>
</dbReference>
<dbReference type="InterPro" id="IPR014052">
    <property type="entry name" value="DNA_primase_ssu_euk/arc"/>
</dbReference>
<dbReference type="KEGG" id="eiv:EIN_523840"/>
<keyword evidence="6 9" id="KW-0235">DNA replication</keyword>
<proteinExistence type="inferred from homology"/>
<evidence type="ECO:0000256" key="5">
    <source>
        <dbReference type="ARBA" id="ARBA00022695"/>
    </source>
</evidence>
<dbReference type="VEuPathDB" id="AmoebaDB:EIN_523840"/>
<evidence type="ECO:0000256" key="2">
    <source>
        <dbReference type="ARBA" id="ARBA00022478"/>
    </source>
</evidence>
<keyword evidence="8" id="KW-0804">Transcription</keyword>
<evidence type="ECO:0000256" key="1">
    <source>
        <dbReference type="ARBA" id="ARBA00009762"/>
    </source>
</evidence>
<dbReference type="InterPro" id="IPR002755">
    <property type="entry name" value="DNA_primase_S"/>
</dbReference>
<accession>A0A0A1UBD1</accession>
<dbReference type="Pfam" id="PF01896">
    <property type="entry name" value="DNA_primase_S"/>
    <property type="match status" value="1"/>
</dbReference>
<reference evidence="10 11" key="1">
    <citation type="submission" date="2012-10" db="EMBL/GenBank/DDBJ databases">
        <authorList>
            <person name="Zafar N."/>
            <person name="Inman J."/>
            <person name="Hall N."/>
            <person name="Lorenzi H."/>
            <person name="Caler E."/>
        </authorList>
    </citation>
    <scope>NUCLEOTIDE SEQUENCE [LARGE SCALE GENOMIC DNA]</scope>
    <source>
        <strain evidence="10 11">IP1</strain>
    </source>
</reference>
<comment type="similarity">
    <text evidence="1 9">Belongs to the eukaryotic-type primase small subunit family.</text>
</comment>
<organism evidence="10 11">
    <name type="scientific">Entamoeba invadens IP1</name>
    <dbReference type="NCBI Taxonomy" id="370355"/>
    <lineage>
        <taxon>Eukaryota</taxon>
        <taxon>Amoebozoa</taxon>
        <taxon>Evosea</taxon>
        <taxon>Archamoebae</taxon>
        <taxon>Mastigamoebida</taxon>
        <taxon>Entamoebidae</taxon>
        <taxon>Entamoeba</taxon>
    </lineage>
</organism>
<dbReference type="Gene3D" id="3.90.920.10">
    <property type="entry name" value="DNA primase, PRIM domain"/>
    <property type="match status" value="1"/>
</dbReference>
<evidence type="ECO:0000313" key="11">
    <source>
        <dbReference type="Proteomes" id="UP000014680"/>
    </source>
</evidence>
<dbReference type="Proteomes" id="UP000014680">
    <property type="component" value="Unassembled WGS sequence"/>
</dbReference>